<dbReference type="Pfam" id="PF00909">
    <property type="entry name" value="Ammonium_transp"/>
    <property type="match status" value="1"/>
</dbReference>
<evidence type="ECO:0000256" key="8">
    <source>
        <dbReference type="ARBA" id="ARBA00050025"/>
    </source>
</evidence>
<evidence type="ECO:0000256" key="9">
    <source>
        <dbReference type="RuleBase" id="RU362002"/>
    </source>
</evidence>
<comment type="caution">
    <text evidence="11">The sequence shown here is derived from an EMBL/GenBank/DDBJ whole genome shotgun (WGS) entry which is preliminary data.</text>
</comment>
<evidence type="ECO:0000256" key="4">
    <source>
        <dbReference type="ARBA" id="ARBA00022692"/>
    </source>
</evidence>
<dbReference type="EMBL" id="JACEHE010000049">
    <property type="protein sequence ID" value="MBA2951577.1"/>
    <property type="molecule type" value="Genomic_DNA"/>
</dbReference>
<proteinExistence type="inferred from homology"/>
<dbReference type="Gene3D" id="1.10.3430.10">
    <property type="entry name" value="Ammonium transporter AmtB like domains"/>
    <property type="match status" value="1"/>
</dbReference>
<feature type="transmembrane region" description="Helical" evidence="9">
    <location>
        <begin position="360"/>
        <end position="382"/>
    </location>
</feature>
<evidence type="ECO:0000256" key="7">
    <source>
        <dbReference type="ARBA" id="ARBA00023177"/>
    </source>
</evidence>
<feature type="transmembrane region" description="Helical" evidence="9">
    <location>
        <begin position="97"/>
        <end position="119"/>
    </location>
</feature>
<evidence type="ECO:0000256" key="5">
    <source>
        <dbReference type="ARBA" id="ARBA00022989"/>
    </source>
</evidence>
<evidence type="ECO:0000313" key="11">
    <source>
        <dbReference type="EMBL" id="MBA2951577.1"/>
    </source>
</evidence>
<feature type="transmembrane region" description="Helical" evidence="9">
    <location>
        <begin position="167"/>
        <end position="193"/>
    </location>
</feature>
<dbReference type="InterPro" id="IPR018047">
    <property type="entry name" value="Ammonium_transpt_CS"/>
</dbReference>
<feature type="transmembrane region" description="Helical" evidence="9">
    <location>
        <begin position="39"/>
        <end position="57"/>
    </location>
</feature>
<evidence type="ECO:0000256" key="3">
    <source>
        <dbReference type="ARBA" id="ARBA00022448"/>
    </source>
</evidence>
<evidence type="ECO:0000259" key="10">
    <source>
        <dbReference type="Pfam" id="PF00909"/>
    </source>
</evidence>
<dbReference type="RefSeq" id="WP_181662490.1">
    <property type="nucleotide sequence ID" value="NZ_JACEHE010000049.1"/>
</dbReference>
<evidence type="ECO:0000256" key="6">
    <source>
        <dbReference type="ARBA" id="ARBA00023136"/>
    </source>
</evidence>
<feature type="transmembrane region" description="Helical" evidence="9">
    <location>
        <begin position="263"/>
        <end position="280"/>
    </location>
</feature>
<evidence type="ECO:0000256" key="1">
    <source>
        <dbReference type="ARBA" id="ARBA00004141"/>
    </source>
</evidence>
<feature type="transmembrane region" description="Helical" evidence="9">
    <location>
        <begin position="286"/>
        <end position="307"/>
    </location>
</feature>
<comment type="similarity">
    <text evidence="2 9">Belongs to the ammonia transporter channel (TC 1.A.11.2) family.</text>
</comment>
<comment type="subcellular location">
    <subcellularLocation>
        <location evidence="9">Cell membrane</location>
        <topology evidence="9">Multi-pass membrane protein</topology>
    </subcellularLocation>
    <subcellularLocation>
        <location evidence="1">Membrane</location>
        <topology evidence="1">Multi-pass membrane protein</topology>
    </subcellularLocation>
</comment>
<feature type="transmembrane region" description="Helical" evidence="9">
    <location>
        <begin position="6"/>
        <end position="27"/>
    </location>
</feature>
<dbReference type="AlphaFoldDB" id="A0A7W0DUM6"/>
<dbReference type="PANTHER" id="PTHR43029:SF10">
    <property type="entry name" value="AMMONIUM TRANSPORTER MEP2"/>
    <property type="match status" value="1"/>
</dbReference>
<evidence type="ECO:0000256" key="2">
    <source>
        <dbReference type="ARBA" id="ARBA00005887"/>
    </source>
</evidence>
<feature type="transmembrane region" description="Helical" evidence="9">
    <location>
        <begin position="205"/>
        <end position="223"/>
    </location>
</feature>
<keyword evidence="4 9" id="KW-0812">Transmembrane</keyword>
<dbReference type="NCBIfam" id="TIGR00836">
    <property type="entry name" value="amt"/>
    <property type="match status" value="1"/>
</dbReference>
<name>A0A7W0DUM6_9ACTN</name>
<gene>
    <name evidence="11" type="ORF">H1D24_38960</name>
</gene>
<keyword evidence="5 9" id="KW-1133">Transmembrane helix</keyword>
<reference evidence="11 12" key="1">
    <citation type="submission" date="2020-07" db="EMBL/GenBank/DDBJ databases">
        <title>Streptomyces isolated from Indian soil.</title>
        <authorList>
            <person name="Mandal S."/>
            <person name="Maiti P.K."/>
        </authorList>
    </citation>
    <scope>NUCLEOTIDE SEQUENCE [LARGE SCALE GENOMIC DNA]</scope>
    <source>
        <strain evidence="11 12">PSKA28</strain>
    </source>
</reference>
<evidence type="ECO:0000313" key="12">
    <source>
        <dbReference type="Proteomes" id="UP000545761"/>
    </source>
</evidence>
<accession>A0A7W0DUM6</accession>
<dbReference type="InterPro" id="IPR001905">
    <property type="entry name" value="Ammonium_transpt"/>
</dbReference>
<protein>
    <recommendedName>
        <fullName evidence="8 9">Ammonium transporter</fullName>
    </recommendedName>
</protein>
<dbReference type="InterPro" id="IPR029020">
    <property type="entry name" value="Ammonium/urea_transptr"/>
</dbReference>
<feature type="transmembrane region" description="Helical" evidence="9">
    <location>
        <begin position="235"/>
        <end position="256"/>
    </location>
</feature>
<keyword evidence="7 9" id="KW-0924">Ammonia transport</keyword>
<feature type="transmembrane region" description="Helical" evidence="9">
    <location>
        <begin position="319"/>
        <end position="340"/>
    </location>
</feature>
<dbReference type="GO" id="GO:0008519">
    <property type="term" value="F:ammonium channel activity"/>
    <property type="evidence" value="ECO:0007669"/>
    <property type="project" value="InterPro"/>
</dbReference>
<dbReference type="PANTHER" id="PTHR43029">
    <property type="entry name" value="AMMONIUM TRANSPORTER MEP2"/>
    <property type="match status" value="1"/>
</dbReference>
<sequence>MDAASTAWILASFTAVSLMVPGLALFYGGMVGSRSMLNMIMMVFGAVAAGAVVWTLYGYSAVFGDSYGGLGLLGDITEHAGLTDVLKGDKEAAIPPALFAAFQALFAALTVGIIAGALVDRVRFGAWIVFSALWVSLVYLPIGHWVFSLSAEDGSLTGGWILNRLAAVDFAGGTAVHINSGAAGLAAVLALGARRGWPRQPRPNSIPFTVLGGGILFFGWFGFNGGSALASGNSASVVVLTTMNAAFAAMLVWLLVERIMDKHATALGAASGLIAGLVAITPACGAVSPMGALAVGAIAGALCPLAIRLKYKLGYDDSLDVVGVHLVGGVAGTLMVGLFATPDAPSAATGLFYGGGFRLLGVQTVAALAVLAYSFVVTWLLVKAIDKTMGMRLEAEAEENGVDVTVHGEVAWDLEGAMYGPAPKLAERSREVVESAEALASAAAERGKG</sequence>
<dbReference type="SUPFAM" id="SSF111352">
    <property type="entry name" value="Ammonium transporter"/>
    <property type="match status" value="1"/>
</dbReference>
<dbReference type="InterPro" id="IPR024041">
    <property type="entry name" value="NH4_transpt_AmtB-like_dom"/>
</dbReference>
<organism evidence="11 12">
    <name type="scientific">Streptomyces himalayensis subsp. himalayensis</name>
    <dbReference type="NCBI Taxonomy" id="2756131"/>
    <lineage>
        <taxon>Bacteria</taxon>
        <taxon>Bacillati</taxon>
        <taxon>Actinomycetota</taxon>
        <taxon>Actinomycetes</taxon>
        <taxon>Kitasatosporales</taxon>
        <taxon>Streptomycetaceae</taxon>
        <taxon>Streptomyces</taxon>
        <taxon>Streptomyces himalayensis</taxon>
    </lineage>
</organism>
<keyword evidence="6 9" id="KW-0472">Membrane</keyword>
<dbReference type="Proteomes" id="UP000545761">
    <property type="component" value="Unassembled WGS sequence"/>
</dbReference>
<dbReference type="PROSITE" id="PS01219">
    <property type="entry name" value="AMMONIUM_TRANSP"/>
    <property type="match status" value="1"/>
</dbReference>
<keyword evidence="3 9" id="KW-0813">Transport</keyword>
<feature type="domain" description="Ammonium transporter AmtB-like" evidence="10">
    <location>
        <begin position="7"/>
        <end position="411"/>
    </location>
</feature>
<feature type="transmembrane region" description="Helical" evidence="9">
    <location>
        <begin position="126"/>
        <end position="147"/>
    </location>
</feature>
<dbReference type="GO" id="GO:0005886">
    <property type="term" value="C:plasma membrane"/>
    <property type="evidence" value="ECO:0007669"/>
    <property type="project" value="UniProtKB-SubCell"/>
</dbReference>